<dbReference type="Gene3D" id="3.40.50.720">
    <property type="entry name" value="NAD(P)-binding Rossmann-like Domain"/>
    <property type="match status" value="1"/>
</dbReference>
<dbReference type="EC" id="1.1.1.133" evidence="2"/>
<dbReference type="GO" id="GO:0005829">
    <property type="term" value="C:cytosol"/>
    <property type="evidence" value="ECO:0007669"/>
    <property type="project" value="TreeGrafter"/>
</dbReference>
<evidence type="ECO:0000313" key="5">
    <source>
        <dbReference type="Proteomes" id="UP000193834"/>
    </source>
</evidence>
<dbReference type="RefSeq" id="WP_085497652.1">
    <property type="nucleotide sequence ID" value="NZ_FXAZ01000007.1"/>
</dbReference>
<dbReference type="CDD" id="cd05254">
    <property type="entry name" value="dTDP_HR_like_SDR_e"/>
    <property type="match status" value="1"/>
</dbReference>
<dbReference type="PANTHER" id="PTHR10491">
    <property type="entry name" value="DTDP-4-DEHYDRORHAMNOSE REDUCTASE"/>
    <property type="match status" value="1"/>
</dbReference>
<gene>
    <name evidence="4" type="ORF">SAMN06295960_4195</name>
</gene>
<protein>
    <recommendedName>
        <fullName evidence="2">dTDP-4-dehydrorhamnose reductase</fullName>
        <ecNumber evidence="2">1.1.1.133</ecNumber>
    </recommendedName>
</protein>
<dbReference type="UniPathway" id="UPA00124"/>
<evidence type="ECO:0000259" key="3">
    <source>
        <dbReference type="Pfam" id="PF04321"/>
    </source>
</evidence>
<evidence type="ECO:0000313" key="4">
    <source>
        <dbReference type="EMBL" id="SMG56657.1"/>
    </source>
</evidence>
<dbReference type="AlphaFoldDB" id="A0A1X7LT35"/>
<proteinExistence type="inferred from homology"/>
<dbReference type="EMBL" id="FXAZ01000007">
    <property type="protein sequence ID" value="SMG56657.1"/>
    <property type="molecule type" value="Genomic_DNA"/>
</dbReference>
<organism evidence="4 5">
    <name type="scientific">Paenibacillus aquistagni</name>
    <dbReference type="NCBI Taxonomy" id="1852522"/>
    <lineage>
        <taxon>Bacteria</taxon>
        <taxon>Bacillati</taxon>
        <taxon>Bacillota</taxon>
        <taxon>Bacilli</taxon>
        <taxon>Bacillales</taxon>
        <taxon>Paenibacillaceae</taxon>
        <taxon>Paenibacillus</taxon>
    </lineage>
</organism>
<dbReference type="STRING" id="1852522.SAMN06295960_4195"/>
<reference evidence="4 5" key="1">
    <citation type="submission" date="2017-04" db="EMBL/GenBank/DDBJ databases">
        <authorList>
            <person name="Afonso C.L."/>
            <person name="Miller P.J."/>
            <person name="Scott M.A."/>
            <person name="Spackman E."/>
            <person name="Goraichik I."/>
            <person name="Dimitrov K.M."/>
            <person name="Suarez D.L."/>
            <person name="Swayne D.E."/>
        </authorList>
    </citation>
    <scope>NUCLEOTIDE SEQUENCE [LARGE SCALE GENOMIC DNA]</scope>
    <source>
        <strain evidence="4 5">11</strain>
    </source>
</reference>
<accession>A0A1X7LT35</accession>
<keyword evidence="2" id="KW-0560">Oxidoreductase</keyword>
<comment type="similarity">
    <text evidence="1 2">Belongs to the dTDP-4-dehydrorhamnose reductase family.</text>
</comment>
<dbReference type="InterPro" id="IPR036291">
    <property type="entry name" value="NAD(P)-bd_dom_sf"/>
</dbReference>
<dbReference type="OrthoDB" id="9803892at2"/>
<dbReference type="GO" id="GO:0019305">
    <property type="term" value="P:dTDP-rhamnose biosynthetic process"/>
    <property type="evidence" value="ECO:0007669"/>
    <property type="project" value="UniProtKB-UniPathway"/>
</dbReference>
<evidence type="ECO:0000256" key="2">
    <source>
        <dbReference type="RuleBase" id="RU364082"/>
    </source>
</evidence>
<comment type="pathway">
    <text evidence="2">Carbohydrate biosynthesis; dTDP-L-rhamnose biosynthesis.</text>
</comment>
<dbReference type="InterPro" id="IPR029903">
    <property type="entry name" value="RmlD-like-bd"/>
</dbReference>
<dbReference type="GO" id="GO:0008831">
    <property type="term" value="F:dTDP-4-dehydrorhamnose reductase activity"/>
    <property type="evidence" value="ECO:0007669"/>
    <property type="project" value="UniProtKB-EC"/>
</dbReference>
<evidence type="ECO:0000256" key="1">
    <source>
        <dbReference type="ARBA" id="ARBA00010944"/>
    </source>
</evidence>
<sequence length="276" mass="31073">MKLLILGGSGMAGHTLVRYFRRYTEHAVFYTRRDADDDHALLLDGRDTEQLDRIVHVIRPQVIINAMGILNDAAEEHPITAFQVNSLLPHRLKVLADSIGAKVIHISTDCVFLGDKGSYAEADHPDGQSMYAITKSLGEIRNHPVHLTIRTSIIGPQIRPQGIGLFAWLMRQTGSVSGYKQVWWNGVTTLELSKAIHYYMDRPVAGLIHLTAPCPITKCDLLVQLAIAFRREDLVIVPQDYPILDRTLINTRADADYTVPEYSRMLRALAEWVVRL</sequence>
<dbReference type="Pfam" id="PF04321">
    <property type="entry name" value="RmlD_sub_bind"/>
    <property type="match status" value="1"/>
</dbReference>
<comment type="function">
    <text evidence="2">Catalyzes the reduction of dTDP-6-deoxy-L-lyxo-4-hexulose to yield dTDP-L-rhamnose.</text>
</comment>
<feature type="domain" description="RmlD-like substrate binding" evidence="3">
    <location>
        <begin position="1"/>
        <end position="154"/>
    </location>
</feature>
<keyword evidence="5" id="KW-1185">Reference proteome</keyword>
<name>A0A1X7LT35_9BACL</name>
<dbReference type="SUPFAM" id="SSF51735">
    <property type="entry name" value="NAD(P)-binding Rossmann-fold domains"/>
    <property type="match status" value="1"/>
</dbReference>
<dbReference type="PANTHER" id="PTHR10491:SF4">
    <property type="entry name" value="METHIONINE ADENOSYLTRANSFERASE 2 SUBUNIT BETA"/>
    <property type="match status" value="1"/>
</dbReference>
<keyword evidence="2" id="KW-0521">NADP</keyword>
<dbReference type="Proteomes" id="UP000193834">
    <property type="component" value="Unassembled WGS sequence"/>
</dbReference>
<dbReference type="InterPro" id="IPR005913">
    <property type="entry name" value="dTDP_dehydrorham_reduct"/>
</dbReference>